<dbReference type="Pfam" id="PF01345">
    <property type="entry name" value="DUF11"/>
    <property type="match status" value="2"/>
</dbReference>
<evidence type="ECO:0000259" key="3">
    <source>
        <dbReference type="Pfam" id="PF01345"/>
    </source>
</evidence>
<dbReference type="AlphaFoldDB" id="A0A853BPC9"/>
<evidence type="ECO:0000313" key="5">
    <source>
        <dbReference type="Proteomes" id="UP000575985"/>
    </source>
</evidence>
<feature type="compositionally biased region" description="Low complexity" evidence="1">
    <location>
        <begin position="1"/>
        <end position="12"/>
    </location>
</feature>
<dbReference type="NCBIfam" id="TIGR01451">
    <property type="entry name" value="B_ant_repeat"/>
    <property type="match status" value="2"/>
</dbReference>
<dbReference type="Gene3D" id="2.60.40.10">
    <property type="entry name" value="Immunoglobulins"/>
    <property type="match status" value="2"/>
</dbReference>
<feature type="compositionally biased region" description="Low complexity" evidence="1">
    <location>
        <begin position="334"/>
        <end position="350"/>
    </location>
</feature>
<feature type="region of interest" description="Disordered" evidence="1">
    <location>
        <begin position="1"/>
        <end position="69"/>
    </location>
</feature>
<sequence>MTGGADPSASQPGGAGPGGPGGFGAGPTGGAPGAQQGAPAGEGPGHGADDGGAADPLGGGDGHGHGSHARLEIGKSVTPDPMVIGGKAAYTVTVTSTGKAPARDVVVTDHLDPAVKYVSGAGCTASGRTVTCGGEGTTIAPGDSVSYTITVRVGSGTAAGTTIVNRAEASASNAKKATVEIATKTKGGDGHGGHKKRADIEVAKTADPAAVKPGGTVAYTVTVRNKGAAKAVDVTVKDPVGGEHTTVVRQPEECRSGGSGGSGVVCDLGTLKPGESAVLEFTVRVKRGTAPGTRIANCAAATTGSEETTTDNNKACAEVKVTGAKPKPSPTHSPEPSHSPSGKPEPSHSPTAGPVPPADGGEVGGEIPGGGADAGGPAAGLPVTGGAVGAVAALGAVLAAAGLALRRAAARRTGARRAGPAAGPGHLG</sequence>
<feature type="region of interest" description="Disordered" evidence="1">
    <location>
        <begin position="322"/>
        <end position="373"/>
    </location>
</feature>
<gene>
    <name evidence="4" type="ORF">HNR12_002569</name>
</gene>
<dbReference type="GO" id="GO:0005975">
    <property type="term" value="P:carbohydrate metabolic process"/>
    <property type="evidence" value="ECO:0007669"/>
    <property type="project" value="UniProtKB-ARBA"/>
</dbReference>
<dbReference type="RefSeq" id="WP_179767682.1">
    <property type="nucleotide sequence ID" value="NZ_JACCFO010000001.1"/>
</dbReference>
<evidence type="ECO:0000256" key="1">
    <source>
        <dbReference type="SAM" id="MobiDB-lite"/>
    </source>
</evidence>
<dbReference type="EMBL" id="JACCFO010000001">
    <property type="protein sequence ID" value="NYI96292.1"/>
    <property type="molecule type" value="Genomic_DNA"/>
</dbReference>
<dbReference type="PANTHER" id="PTHR34819">
    <property type="entry name" value="LARGE CYSTEINE-RICH PERIPLASMIC PROTEIN OMCB"/>
    <property type="match status" value="1"/>
</dbReference>
<name>A0A853BPC9_9ACTN</name>
<comment type="caution">
    <text evidence="4">The sequence shown here is derived from an EMBL/GenBank/DDBJ whole genome shotgun (WGS) entry which is preliminary data.</text>
</comment>
<accession>A0A853BPC9</accession>
<keyword evidence="2" id="KW-0472">Membrane</keyword>
<feature type="domain" description="DUF11" evidence="3">
    <location>
        <begin position="199"/>
        <end position="318"/>
    </location>
</feature>
<dbReference type="InterPro" id="IPR013783">
    <property type="entry name" value="Ig-like_fold"/>
</dbReference>
<dbReference type="InterPro" id="IPR047589">
    <property type="entry name" value="DUF11_rpt"/>
</dbReference>
<keyword evidence="2" id="KW-0812">Transmembrane</keyword>
<keyword evidence="2" id="KW-1133">Transmembrane helix</keyword>
<feature type="compositionally biased region" description="Gly residues" evidence="1">
    <location>
        <begin position="361"/>
        <end position="373"/>
    </location>
</feature>
<dbReference type="Proteomes" id="UP000575985">
    <property type="component" value="Unassembled WGS sequence"/>
</dbReference>
<feature type="transmembrane region" description="Helical" evidence="2">
    <location>
        <begin position="387"/>
        <end position="405"/>
    </location>
</feature>
<protein>
    <submittedName>
        <fullName evidence="4">Putative repeat protein (TIGR01451 family)</fullName>
    </submittedName>
</protein>
<proteinExistence type="predicted"/>
<evidence type="ECO:0000313" key="4">
    <source>
        <dbReference type="EMBL" id="NYI96292.1"/>
    </source>
</evidence>
<dbReference type="InterPro" id="IPR001434">
    <property type="entry name" value="OmcB-like_DUF11"/>
</dbReference>
<keyword evidence="5" id="KW-1185">Reference proteome</keyword>
<organism evidence="4 5">
    <name type="scientific">Streptomonospora nanhaiensis</name>
    <dbReference type="NCBI Taxonomy" id="1323731"/>
    <lineage>
        <taxon>Bacteria</taxon>
        <taxon>Bacillati</taxon>
        <taxon>Actinomycetota</taxon>
        <taxon>Actinomycetes</taxon>
        <taxon>Streptosporangiales</taxon>
        <taxon>Nocardiopsidaceae</taxon>
        <taxon>Streptomonospora</taxon>
    </lineage>
</organism>
<feature type="compositionally biased region" description="Gly residues" evidence="1">
    <location>
        <begin position="13"/>
        <end position="32"/>
    </location>
</feature>
<evidence type="ECO:0000256" key="2">
    <source>
        <dbReference type="SAM" id="Phobius"/>
    </source>
</evidence>
<dbReference type="InterPro" id="IPR051172">
    <property type="entry name" value="Chlamydia_OmcB"/>
</dbReference>
<feature type="domain" description="DUF11" evidence="3">
    <location>
        <begin position="71"/>
        <end position="173"/>
    </location>
</feature>
<reference evidence="4 5" key="1">
    <citation type="submission" date="2020-07" db="EMBL/GenBank/DDBJ databases">
        <title>Sequencing the genomes of 1000 actinobacteria strains.</title>
        <authorList>
            <person name="Klenk H.-P."/>
        </authorList>
    </citation>
    <scope>NUCLEOTIDE SEQUENCE [LARGE SCALE GENOMIC DNA]</scope>
    <source>
        <strain evidence="4 5">DSM 45927</strain>
    </source>
</reference>